<dbReference type="EMBL" id="LR797188">
    <property type="protein sequence ID" value="CAB4192382.1"/>
    <property type="molecule type" value="Genomic_DNA"/>
</dbReference>
<evidence type="ECO:0000313" key="4">
    <source>
        <dbReference type="EMBL" id="CAB4179774.1"/>
    </source>
</evidence>
<dbReference type="EMBL" id="LR798431">
    <property type="protein sequence ID" value="CAB5231475.1"/>
    <property type="molecule type" value="Genomic_DNA"/>
</dbReference>
<sequence>MTVDYKDTAVSKVRNFLWDQLVANELLDPQDYLADGFTGLLVPVIPAQQVPEFNNLISGKTYIVYDFDIAGYGEEFWMCEENVLFSIFSTSYQQVVELTSFMVDLFRRMDESAKDVNFALLSTDVFKFFYITINSASSPTPMTEEGGNYMGQVDITYKYSRHLDGNKRFV</sequence>
<dbReference type="EMBL" id="LR796551">
    <property type="protein sequence ID" value="CAB4151080.1"/>
    <property type="molecule type" value="Genomic_DNA"/>
</dbReference>
<evidence type="ECO:0000313" key="9">
    <source>
        <dbReference type="EMBL" id="CAB5231475.1"/>
    </source>
</evidence>
<dbReference type="EMBL" id="LR796457">
    <property type="protein sequence ID" value="CAB4145705.1"/>
    <property type="molecule type" value="Genomic_DNA"/>
</dbReference>
<organism evidence="8">
    <name type="scientific">uncultured Caudovirales phage</name>
    <dbReference type="NCBI Taxonomy" id="2100421"/>
    <lineage>
        <taxon>Viruses</taxon>
        <taxon>Duplodnaviria</taxon>
        <taxon>Heunggongvirae</taxon>
        <taxon>Uroviricota</taxon>
        <taxon>Caudoviricetes</taxon>
        <taxon>Peduoviridae</taxon>
        <taxon>Maltschvirus</taxon>
        <taxon>Maltschvirus maltsch</taxon>
    </lineage>
</organism>
<name>A0A6J5SRF2_9CAUD</name>
<evidence type="ECO:0000313" key="1">
    <source>
        <dbReference type="EMBL" id="CAB4145705.1"/>
    </source>
</evidence>
<evidence type="ECO:0000313" key="7">
    <source>
        <dbReference type="EMBL" id="CAB4192382.1"/>
    </source>
</evidence>
<reference evidence="8" key="1">
    <citation type="submission" date="2020-05" db="EMBL/GenBank/DDBJ databases">
        <authorList>
            <person name="Chiriac C."/>
            <person name="Salcher M."/>
            <person name="Ghai R."/>
            <person name="Kavagutti S V."/>
        </authorList>
    </citation>
    <scope>NUCLEOTIDE SEQUENCE</scope>
</reference>
<evidence type="ECO:0000313" key="6">
    <source>
        <dbReference type="EMBL" id="CAB4188996.1"/>
    </source>
</evidence>
<proteinExistence type="predicted"/>
<dbReference type="EMBL" id="LR797080">
    <property type="protein sequence ID" value="CAB4185249.1"/>
    <property type="molecule type" value="Genomic_DNA"/>
</dbReference>
<dbReference type="EMBL" id="LR796915">
    <property type="protein sequence ID" value="CAB4174114.1"/>
    <property type="molecule type" value="Genomic_DNA"/>
</dbReference>
<accession>A0A6J5SRF2</accession>
<dbReference type="EMBL" id="LR797455">
    <property type="protein sequence ID" value="CAB4217800.1"/>
    <property type="molecule type" value="Genomic_DNA"/>
</dbReference>
<gene>
    <name evidence="4" type="ORF">UFOVP1032_91</name>
    <name evidence="5" type="ORF">UFOVP1125_7</name>
    <name evidence="6" type="ORF">UFOVP1173_105</name>
    <name evidence="7" type="ORF">UFOVP1241_23</name>
    <name evidence="8" type="ORF">UFOVP1491_91</name>
    <name evidence="9" type="ORF">UFOVP1579_91</name>
    <name evidence="1" type="ORF">UFOVP485_30</name>
    <name evidence="2" type="ORF">UFOVP575_134</name>
    <name evidence="3" type="ORF">UFOVP963_26</name>
</gene>
<evidence type="ECO:0000313" key="3">
    <source>
        <dbReference type="EMBL" id="CAB4174114.1"/>
    </source>
</evidence>
<evidence type="ECO:0000313" key="2">
    <source>
        <dbReference type="EMBL" id="CAB4151080.1"/>
    </source>
</evidence>
<evidence type="ECO:0000313" key="5">
    <source>
        <dbReference type="EMBL" id="CAB4185249.1"/>
    </source>
</evidence>
<dbReference type="EMBL" id="LR796983">
    <property type="protein sequence ID" value="CAB4179774.1"/>
    <property type="molecule type" value="Genomic_DNA"/>
</dbReference>
<dbReference type="EMBL" id="LR797131">
    <property type="protein sequence ID" value="CAB4188996.1"/>
    <property type="molecule type" value="Genomic_DNA"/>
</dbReference>
<protein>
    <submittedName>
        <fullName evidence="8">Uncharacterized protein</fullName>
    </submittedName>
</protein>
<evidence type="ECO:0000313" key="8">
    <source>
        <dbReference type="EMBL" id="CAB4217800.1"/>
    </source>
</evidence>